<protein>
    <submittedName>
        <fullName evidence="1">Uncharacterized protein</fullName>
    </submittedName>
</protein>
<reference evidence="1 2" key="1">
    <citation type="submission" date="2013-08" db="EMBL/GenBank/DDBJ databases">
        <title>An opportunistic ruminal bacterium that causes liver abscesses in cattle.</title>
        <authorList>
            <person name="Benahmed F.H."/>
            <person name="Rasmussen M."/>
            <person name="Harbottle H."/>
            <person name="Soppet D."/>
            <person name="Nagaraja T.G."/>
            <person name="Davidson M."/>
        </authorList>
    </citation>
    <scope>NUCLEOTIDE SEQUENCE [LARGE SCALE GENOMIC DNA]</scope>
    <source>
        <strain evidence="1 2">B35</strain>
    </source>
</reference>
<dbReference type="AlphaFoldDB" id="A0A0B4EPP6"/>
<evidence type="ECO:0000313" key="2">
    <source>
        <dbReference type="Proteomes" id="UP000031184"/>
    </source>
</evidence>
<dbReference type="Gene3D" id="3.40.50.300">
    <property type="entry name" value="P-loop containing nucleotide triphosphate hydrolases"/>
    <property type="match status" value="1"/>
</dbReference>
<dbReference type="EMBL" id="AUZI01000019">
    <property type="protein sequence ID" value="KID48950.1"/>
    <property type="molecule type" value="Genomic_DNA"/>
</dbReference>
<evidence type="ECO:0000313" key="1">
    <source>
        <dbReference type="EMBL" id="KID48950.1"/>
    </source>
</evidence>
<accession>A0A0B4EPP6</accession>
<dbReference type="Proteomes" id="UP000031184">
    <property type="component" value="Unassembled WGS sequence"/>
</dbReference>
<organism evidence="1 2">
    <name type="scientific">Fusobacterium necrophorum subsp. funduliforme B35</name>
    <dbReference type="NCBI Taxonomy" id="1226633"/>
    <lineage>
        <taxon>Bacteria</taxon>
        <taxon>Fusobacteriati</taxon>
        <taxon>Fusobacteriota</taxon>
        <taxon>Fusobacteriia</taxon>
        <taxon>Fusobacteriales</taxon>
        <taxon>Fusobacteriaceae</taxon>
        <taxon>Fusobacterium</taxon>
    </lineage>
</organism>
<proteinExistence type="predicted"/>
<sequence length="36" mass="4302">MFRLCAKYQPTGDQPIAIEKLVESLEKKTEIRSYWE</sequence>
<dbReference type="PATRIC" id="fig|1226633.4.peg.1535"/>
<comment type="caution">
    <text evidence="1">The sequence shown here is derived from an EMBL/GenBank/DDBJ whole genome shotgun (WGS) entry which is preliminary data.</text>
</comment>
<dbReference type="InterPro" id="IPR027417">
    <property type="entry name" value="P-loop_NTPase"/>
</dbReference>
<name>A0A0B4EPP6_9FUSO</name>
<gene>
    <name evidence="1" type="ORF">C095_07625</name>
</gene>